<protein>
    <recommendedName>
        <fullName evidence="5">Threonine/serine exporter-like N-terminal domain-containing protein</fullName>
    </recommendedName>
</protein>
<accession>A0ABZ2LDF0</accession>
<feature type="transmembrane region" description="Helical" evidence="2">
    <location>
        <begin position="145"/>
        <end position="163"/>
    </location>
</feature>
<keyword evidence="2" id="KW-0472">Membrane</keyword>
<evidence type="ECO:0000256" key="1">
    <source>
        <dbReference type="SAM" id="MobiDB-lite"/>
    </source>
</evidence>
<evidence type="ECO:0008006" key="5">
    <source>
        <dbReference type="Google" id="ProtNLM"/>
    </source>
</evidence>
<organism evidence="3 4">
    <name type="scientific">Pendulispora rubella</name>
    <dbReference type="NCBI Taxonomy" id="2741070"/>
    <lineage>
        <taxon>Bacteria</taxon>
        <taxon>Pseudomonadati</taxon>
        <taxon>Myxococcota</taxon>
        <taxon>Myxococcia</taxon>
        <taxon>Myxococcales</taxon>
        <taxon>Sorangiineae</taxon>
        <taxon>Pendulisporaceae</taxon>
        <taxon>Pendulispora</taxon>
    </lineage>
</organism>
<sequence>MDESVESGPLDNRPHAADQINSPAQQADAALTVLALRQFRKIMCARTGPVLLYRDDVEQLLAIMRSVCKDVTIETAEFVFDTADAMVRIDDDHIVPLTIRGGKPTAFIAITERSAYVEVVDEGHPERFVLVSQVRTVFGRCRRRMPNSSTFCMGGIPVFIYLATKFSPHIPSSHATIAAISAVATLSGILIVLATVSPLSETMLNIAASRVSTSVRAQAPSEKWRIAIASAVMTALISAVVGRIIGR</sequence>
<feature type="transmembrane region" description="Helical" evidence="2">
    <location>
        <begin position="226"/>
        <end position="245"/>
    </location>
</feature>
<evidence type="ECO:0000313" key="4">
    <source>
        <dbReference type="Proteomes" id="UP001374803"/>
    </source>
</evidence>
<gene>
    <name evidence="3" type="ORF">LVJ94_17220</name>
</gene>
<dbReference type="RefSeq" id="WP_394838638.1">
    <property type="nucleotide sequence ID" value="NZ_CP089929.1"/>
</dbReference>
<dbReference type="Proteomes" id="UP001374803">
    <property type="component" value="Chromosome"/>
</dbReference>
<evidence type="ECO:0000313" key="3">
    <source>
        <dbReference type="EMBL" id="WXB08963.1"/>
    </source>
</evidence>
<proteinExistence type="predicted"/>
<dbReference type="EMBL" id="CP089983">
    <property type="protein sequence ID" value="WXB08963.1"/>
    <property type="molecule type" value="Genomic_DNA"/>
</dbReference>
<name>A0ABZ2LDF0_9BACT</name>
<reference evidence="3" key="1">
    <citation type="submission" date="2021-12" db="EMBL/GenBank/DDBJ databases">
        <title>Discovery of the Pendulisporaceae a myxobacterial family with distinct sporulation behavior and unique specialized metabolism.</title>
        <authorList>
            <person name="Garcia R."/>
            <person name="Popoff A."/>
            <person name="Bader C.D."/>
            <person name="Loehr J."/>
            <person name="Walesch S."/>
            <person name="Walt C."/>
            <person name="Boldt J."/>
            <person name="Bunk B."/>
            <person name="Haeckl F.J.F.P.J."/>
            <person name="Gunesch A.P."/>
            <person name="Birkelbach J."/>
            <person name="Nuebel U."/>
            <person name="Pietschmann T."/>
            <person name="Bach T."/>
            <person name="Mueller R."/>
        </authorList>
    </citation>
    <scope>NUCLEOTIDE SEQUENCE</scope>
    <source>
        <strain evidence="3">MSr11367</strain>
    </source>
</reference>
<keyword evidence="2" id="KW-1133">Transmembrane helix</keyword>
<feature type="transmembrane region" description="Helical" evidence="2">
    <location>
        <begin position="175"/>
        <end position="196"/>
    </location>
</feature>
<keyword evidence="4" id="KW-1185">Reference proteome</keyword>
<keyword evidence="2" id="KW-0812">Transmembrane</keyword>
<feature type="region of interest" description="Disordered" evidence="1">
    <location>
        <begin position="1"/>
        <end position="20"/>
    </location>
</feature>
<evidence type="ECO:0000256" key="2">
    <source>
        <dbReference type="SAM" id="Phobius"/>
    </source>
</evidence>